<proteinExistence type="predicted"/>
<evidence type="ECO:0000313" key="2">
    <source>
        <dbReference type="Proteomes" id="UP001341840"/>
    </source>
</evidence>
<reference evidence="1 2" key="1">
    <citation type="journal article" date="2023" name="Plants (Basel)">
        <title>Bridging the Gap: Combining Genomics and Transcriptomics Approaches to Understand Stylosanthes scabra, an Orphan Legume from the Brazilian Caatinga.</title>
        <authorList>
            <person name="Ferreira-Neto J.R.C."/>
            <person name="da Silva M.D."/>
            <person name="Binneck E."/>
            <person name="de Melo N.F."/>
            <person name="da Silva R.H."/>
            <person name="de Melo A.L.T.M."/>
            <person name="Pandolfi V."/>
            <person name="Bustamante F.O."/>
            <person name="Brasileiro-Vidal A.C."/>
            <person name="Benko-Iseppon A.M."/>
        </authorList>
    </citation>
    <scope>NUCLEOTIDE SEQUENCE [LARGE SCALE GENOMIC DNA]</scope>
    <source>
        <tissue evidence="1">Leaves</tissue>
    </source>
</reference>
<keyword evidence="2" id="KW-1185">Reference proteome</keyword>
<organism evidence="1 2">
    <name type="scientific">Stylosanthes scabra</name>
    <dbReference type="NCBI Taxonomy" id="79078"/>
    <lineage>
        <taxon>Eukaryota</taxon>
        <taxon>Viridiplantae</taxon>
        <taxon>Streptophyta</taxon>
        <taxon>Embryophyta</taxon>
        <taxon>Tracheophyta</taxon>
        <taxon>Spermatophyta</taxon>
        <taxon>Magnoliopsida</taxon>
        <taxon>eudicotyledons</taxon>
        <taxon>Gunneridae</taxon>
        <taxon>Pentapetalae</taxon>
        <taxon>rosids</taxon>
        <taxon>fabids</taxon>
        <taxon>Fabales</taxon>
        <taxon>Fabaceae</taxon>
        <taxon>Papilionoideae</taxon>
        <taxon>50 kb inversion clade</taxon>
        <taxon>dalbergioids sensu lato</taxon>
        <taxon>Dalbergieae</taxon>
        <taxon>Pterocarpus clade</taxon>
        <taxon>Stylosanthes</taxon>
    </lineage>
</organism>
<dbReference type="Proteomes" id="UP001341840">
    <property type="component" value="Unassembled WGS sequence"/>
</dbReference>
<dbReference type="EMBL" id="JASCZI010000461">
    <property type="protein sequence ID" value="MED6111937.1"/>
    <property type="molecule type" value="Genomic_DNA"/>
</dbReference>
<protein>
    <recommendedName>
        <fullName evidence="3">DUF4283 domain-containing protein</fullName>
    </recommendedName>
</protein>
<gene>
    <name evidence="1" type="ORF">PIB30_056974</name>
</gene>
<accession>A0ABU6QJG0</accession>
<sequence>MWRPTFRSGEASFGSTLVWARIEGLPIGYYNKTLITKIASVIGIPFKVDLTTKSQKVVDVRLVNICAPPVQPVPVAVADGLSMDEAATKNTPVFEFGNASVTDLGNQKIECQGEETVHDVNGKDTLHEPEGD</sequence>
<evidence type="ECO:0000313" key="1">
    <source>
        <dbReference type="EMBL" id="MED6111937.1"/>
    </source>
</evidence>
<comment type="caution">
    <text evidence="1">The sequence shown here is derived from an EMBL/GenBank/DDBJ whole genome shotgun (WGS) entry which is preliminary data.</text>
</comment>
<name>A0ABU6QJG0_9FABA</name>
<evidence type="ECO:0008006" key="3">
    <source>
        <dbReference type="Google" id="ProtNLM"/>
    </source>
</evidence>